<feature type="non-terminal residue" evidence="3">
    <location>
        <position position="1"/>
    </location>
</feature>
<dbReference type="Gene3D" id="1.10.10.60">
    <property type="entry name" value="Homeodomain-like"/>
    <property type="match status" value="1"/>
</dbReference>
<evidence type="ECO:0008006" key="4">
    <source>
        <dbReference type="Google" id="ProtNLM"/>
    </source>
</evidence>
<evidence type="ECO:0000259" key="1">
    <source>
        <dbReference type="PROSITE" id="PS50090"/>
    </source>
</evidence>
<organism evidence="3">
    <name type="scientific">Clastoptera arizonana</name>
    <name type="common">Arizona spittle bug</name>
    <dbReference type="NCBI Taxonomy" id="38151"/>
    <lineage>
        <taxon>Eukaryota</taxon>
        <taxon>Metazoa</taxon>
        <taxon>Ecdysozoa</taxon>
        <taxon>Arthropoda</taxon>
        <taxon>Hexapoda</taxon>
        <taxon>Insecta</taxon>
        <taxon>Pterygota</taxon>
        <taxon>Neoptera</taxon>
        <taxon>Paraneoptera</taxon>
        <taxon>Hemiptera</taxon>
        <taxon>Auchenorrhyncha</taxon>
        <taxon>Cercopoidea</taxon>
        <taxon>Clastopteridae</taxon>
        <taxon>Clastoptera</taxon>
    </lineage>
</organism>
<proteinExistence type="predicted"/>
<dbReference type="EMBL" id="GEDC01018816">
    <property type="protein sequence ID" value="JAS18482.1"/>
    <property type="molecule type" value="Transcribed_RNA"/>
</dbReference>
<feature type="domain" description="MADF" evidence="2">
    <location>
        <begin position="12"/>
        <end position="101"/>
    </location>
</feature>
<accession>A0A1B6CYC4</accession>
<dbReference type="PROSITE" id="PS51029">
    <property type="entry name" value="MADF"/>
    <property type="match status" value="1"/>
</dbReference>
<dbReference type="Pfam" id="PF10545">
    <property type="entry name" value="MADF_DNA_bdg"/>
    <property type="match status" value="1"/>
</dbReference>
<reference evidence="3" key="1">
    <citation type="submission" date="2015-12" db="EMBL/GenBank/DDBJ databases">
        <title>De novo transcriptome assembly of four potential Pierce s Disease insect vectors from Arizona vineyards.</title>
        <authorList>
            <person name="Tassone E.E."/>
        </authorList>
    </citation>
    <scope>NUCLEOTIDE SEQUENCE</scope>
</reference>
<feature type="domain" description="Myb-like" evidence="1">
    <location>
        <begin position="1"/>
        <end position="65"/>
    </location>
</feature>
<evidence type="ECO:0000259" key="2">
    <source>
        <dbReference type="PROSITE" id="PS51029"/>
    </source>
</evidence>
<protein>
    <recommendedName>
        <fullName evidence="4">MADF domain-containing protein</fullName>
    </recommendedName>
</protein>
<feature type="non-terminal residue" evidence="3">
    <location>
        <position position="101"/>
    </location>
</feature>
<dbReference type="InterPro" id="IPR006578">
    <property type="entry name" value="MADF-dom"/>
</dbReference>
<dbReference type="SMART" id="SM00717">
    <property type="entry name" value="SANT"/>
    <property type="match status" value="1"/>
</dbReference>
<evidence type="ECO:0000313" key="3">
    <source>
        <dbReference type="EMBL" id="JAS18482.1"/>
    </source>
</evidence>
<dbReference type="PROSITE" id="PS50090">
    <property type="entry name" value="MYB_LIKE"/>
    <property type="match status" value="1"/>
</dbReference>
<name>A0A1B6CYC4_9HEMI</name>
<sequence>KERKFTVAEDIKLLTLLNKCPLILETPVKVDFHQYRYIKYHMWKKISQIIGRDIIRCKNRWRRLRKRYLKKMQMVDRQLKYGSRAVLETEYSLPTLLLINK</sequence>
<dbReference type="InterPro" id="IPR001005">
    <property type="entry name" value="SANT/Myb"/>
</dbReference>
<gene>
    <name evidence="3" type="ORF">g.1292</name>
</gene>
<dbReference type="AlphaFoldDB" id="A0A1B6CYC4"/>